<dbReference type="Pfam" id="PF00583">
    <property type="entry name" value="Acetyltransf_1"/>
    <property type="match status" value="1"/>
</dbReference>
<evidence type="ECO:0000259" key="3">
    <source>
        <dbReference type="PROSITE" id="PS51186"/>
    </source>
</evidence>
<dbReference type="Proteomes" id="UP000824139">
    <property type="component" value="Unassembled WGS sequence"/>
</dbReference>
<name>A0A9D1K4I3_9BACT</name>
<feature type="domain" description="N-acetyltransferase" evidence="3">
    <location>
        <begin position="6"/>
        <end position="152"/>
    </location>
</feature>
<dbReference type="PANTHER" id="PTHR42919">
    <property type="entry name" value="N-ALPHA-ACETYLTRANSFERASE"/>
    <property type="match status" value="1"/>
</dbReference>
<reference evidence="4" key="2">
    <citation type="journal article" date="2021" name="PeerJ">
        <title>Extensive microbial diversity within the chicken gut microbiome revealed by metagenomics and culture.</title>
        <authorList>
            <person name="Gilroy R."/>
            <person name="Ravi A."/>
            <person name="Getino M."/>
            <person name="Pursley I."/>
            <person name="Horton D.L."/>
            <person name="Alikhan N.F."/>
            <person name="Baker D."/>
            <person name="Gharbi K."/>
            <person name="Hall N."/>
            <person name="Watson M."/>
            <person name="Adriaenssens E.M."/>
            <person name="Foster-Nyarko E."/>
            <person name="Jarju S."/>
            <person name="Secka A."/>
            <person name="Antonio M."/>
            <person name="Oren A."/>
            <person name="Chaudhuri R.R."/>
            <person name="La Ragione R."/>
            <person name="Hildebrand F."/>
            <person name="Pallen M.J."/>
        </authorList>
    </citation>
    <scope>NUCLEOTIDE SEQUENCE</scope>
    <source>
        <strain evidence="4">CHK152-2994</strain>
    </source>
</reference>
<dbReference type="InterPro" id="IPR016181">
    <property type="entry name" value="Acyl_CoA_acyltransferase"/>
</dbReference>
<proteinExistence type="predicted"/>
<dbReference type="PROSITE" id="PS51186">
    <property type="entry name" value="GNAT"/>
    <property type="match status" value="1"/>
</dbReference>
<dbReference type="GO" id="GO:0008080">
    <property type="term" value="F:N-acetyltransferase activity"/>
    <property type="evidence" value="ECO:0007669"/>
    <property type="project" value="InterPro"/>
</dbReference>
<keyword evidence="1" id="KW-0808">Transferase</keyword>
<dbReference type="NCBIfam" id="TIGR01575">
    <property type="entry name" value="rimI"/>
    <property type="match status" value="1"/>
</dbReference>
<comment type="caution">
    <text evidence="4">The sequence shown here is derived from an EMBL/GenBank/DDBJ whole genome shotgun (WGS) entry which is preliminary data.</text>
</comment>
<evidence type="ECO:0000313" key="4">
    <source>
        <dbReference type="EMBL" id="HIS83138.1"/>
    </source>
</evidence>
<keyword evidence="2" id="KW-0012">Acyltransferase</keyword>
<evidence type="ECO:0000313" key="5">
    <source>
        <dbReference type="Proteomes" id="UP000824139"/>
    </source>
</evidence>
<keyword evidence="4" id="KW-0687">Ribonucleoprotein</keyword>
<dbReference type="GO" id="GO:0005840">
    <property type="term" value="C:ribosome"/>
    <property type="evidence" value="ECO:0007669"/>
    <property type="project" value="UniProtKB-KW"/>
</dbReference>
<sequence>MAKSAIKIEPMQKSHLDDIIKVEEKAYGEHHWSKESFFNELNNDLAKYFCALDENGTLTGYCGCWQILEEAHITNIAVSPDFRRRRIGEALLTAIIKSCYKEKIKYLTLEVRVSNEPAIKLYEKYGFKSLGIRKGYYQDNNEDALIMWTENIFYDKFKNIYEQNLTNLGKEAGISYKL</sequence>
<keyword evidence="4" id="KW-0689">Ribosomal protein</keyword>
<dbReference type="SUPFAM" id="SSF55729">
    <property type="entry name" value="Acyl-CoA N-acyltransferases (Nat)"/>
    <property type="match status" value="1"/>
</dbReference>
<evidence type="ECO:0000256" key="1">
    <source>
        <dbReference type="ARBA" id="ARBA00022679"/>
    </source>
</evidence>
<accession>A0A9D1K4I3</accession>
<dbReference type="PANTHER" id="PTHR42919:SF8">
    <property type="entry name" value="N-ALPHA-ACETYLTRANSFERASE 50"/>
    <property type="match status" value="1"/>
</dbReference>
<dbReference type="AlphaFoldDB" id="A0A9D1K4I3"/>
<protein>
    <submittedName>
        <fullName evidence="4">Ribosomal protein S18-alanine N-acetyltransferase</fullName>
    </submittedName>
</protein>
<dbReference type="InterPro" id="IPR051556">
    <property type="entry name" value="N-term/lysine_N-AcTrnsfr"/>
</dbReference>
<dbReference type="Gene3D" id="3.40.630.30">
    <property type="match status" value="1"/>
</dbReference>
<organism evidence="4 5">
    <name type="scientific">Candidatus Scatenecus faecavium</name>
    <dbReference type="NCBI Taxonomy" id="2840915"/>
    <lineage>
        <taxon>Bacteria</taxon>
        <taxon>Candidatus Scatenecus</taxon>
    </lineage>
</organism>
<dbReference type="InterPro" id="IPR000182">
    <property type="entry name" value="GNAT_dom"/>
</dbReference>
<reference evidence="4" key="1">
    <citation type="submission" date="2020-10" db="EMBL/GenBank/DDBJ databases">
        <authorList>
            <person name="Gilroy R."/>
        </authorList>
    </citation>
    <scope>NUCLEOTIDE SEQUENCE</scope>
    <source>
        <strain evidence="4">CHK152-2994</strain>
    </source>
</reference>
<dbReference type="CDD" id="cd04301">
    <property type="entry name" value="NAT_SF"/>
    <property type="match status" value="1"/>
</dbReference>
<gene>
    <name evidence="4" type="primary">rimI</name>
    <name evidence="4" type="ORF">IAD41_06000</name>
</gene>
<evidence type="ECO:0000256" key="2">
    <source>
        <dbReference type="ARBA" id="ARBA00023315"/>
    </source>
</evidence>
<dbReference type="EMBL" id="DVJO01000132">
    <property type="protein sequence ID" value="HIS83138.1"/>
    <property type="molecule type" value="Genomic_DNA"/>
</dbReference>
<dbReference type="InterPro" id="IPR006464">
    <property type="entry name" value="AcTrfase_RimI/Ard1"/>
</dbReference>